<evidence type="ECO:0000256" key="14">
    <source>
        <dbReference type="ARBA" id="ARBA00023098"/>
    </source>
</evidence>
<evidence type="ECO:0000256" key="18">
    <source>
        <dbReference type="RuleBase" id="RU003938"/>
    </source>
</evidence>
<evidence type="ECO:0000256" key="11">
    <source>
        <dbReference type="ARBA" id="ARBA00022692"/>
    </source>
</evidence>
<feature type="transmembrane region" description="Helical" evidence="19">
    <location>
        <begin position="179"/>
        <end position="200"/>
    </location>
</feature>
<evidence type="ECO:0000313" key="20">
    <source>
        <dbReference type="EMBL" id="PZF75239.1"/>
    </source>
</evidence>
<evidence type="ECO:0000313" key="21">
    <source>
        <dbReference type="Proteomes" id="UP000248795"/>
    </source>
</evidence>
<dbReference type="InterPro" id="IPR000374">
    <property type="entry name" value="PC_trans"/>
</dbReference>
<evidence type="ECO:0000256" key="9">
    <source>
        <dbReference type="ARBA" id="ARBA00022516"/>
    </source>
</evidence>
<keyword evidence="12 18" id="KW-0548">Nucleotidyltransferase</keyword>
<accession>A0A2W2BG92</accession>
<comment type="subcellular location">
    <subcellularLocation>
        <location evidence="2">Cell membrane</location>
        <topology evidence="2">Multi-pass membrane protein</topology>
    </subcellularLocation>
</comment>
<keyword evidence="15 19" id="KW-0472">Membrane</keyword>
<feature type="transmembrane region" description="Helical" evidence="19">
    <location>
        <begin position="113"/>
        <end position="132"/>
    </location>
</feature>
<keyword evidence="9" id="KW-0444">Lipid biosynthesis</keyword>
<protein>
    <recommendedName>
        <fullName evidence="7 18">Phosphatidate cytidylyltransferase</fullName>
        <ecNumber evidence="6 18">2.7.7.41</ecNumber>
    </recommendedName>
</protein>
<keyword evidence="8" id="KW-1003">Cell membrane</keyword>
<evidence type="ECO:0000256" key="3">
    <source>
        <dbReference type="ARBA" id="ARBA00005119"/>
    </source>
</evidence>
<feature type="transmembrane region" description="Helical" evidence="19">
    <location>
        <begin position="20"/>
        <end position="52"/>
    </location>
</feature>
<organism evidence="20 21">
    <name type="scientific">Aestuariivirga litoralis</name>
    <dbReference type="NCBI Taxonomy" id="2650924"/>
    <lineage>
        <taxon>Bacteria</taxon>
        <taxon>Pseudomonadati</taxon>
        <taxon>Pseudomonadota</taxon>
        <taxon>Alphaproteobacteria</taxon>
        <taxon>Hyphomicrobiales</taxon>
        <taxon>Aestuariivirgaceae</taxon>
        <taxon>Aestuariivirga</taxon>
    </lineage>
</organism>
<evidence type="ECO:0000256" key="19">
    <source>
        <dbReference type="SAM" id="Phobius"/>
    </source>
</evidence>
<feature type="transmembrane region" description="Helical" evidence="19">
    <location>
        <begin position="86"/>
        <end position="104"/>
    </location>
</feature>
<comment type="pathway">
    <text evidence="4">Lipid metabolism.</text>
</comment>
<evidence type="ECO:0000256" key="16">
    <source>
        <dbReference type="ARBA" id="ARBA00023209"/>
    </source>
</evidence>
<proteinExistence type="inferred from homology"/>
<evidence type="ECO:0000256" key="10">
    <source>
        <dbReference type="ARBA" id="ARBA00022679"/>
    </source>
</evidence>
<dbReference type="EMBL" id="QKVK01000013">
    <property type="protein sequence ID" value="PZF75239.1"/>
    <property type="molecule type" value="Genomic_DNA"/>
</dbReference>
<keyword evidence="10 18" id="KW-0808">Transferase</keyword>
<keyword evidence="16" id="KW-0594">Phospholipid biosynthesis</keyword>
<dbReference type="RefSeq" id="WP_111200172.1">
    <property type="nucleotide sequence ID" value="NZ_QKVK01000013.1"/>
</dbReference>
<evidence type="ECO:0000256" key="12">
    <source>
        <dbReference type="ARBA" id="ARBA00022695"/>
    </source>
</evidence>
<evidence type="ECO:0000256" key="7">
    <source>
        <dbReference type="ARBA" id="ARBA00019373"/>
    </source>
</evidence>
<sequence>MSGDPASSSAKWGDLGVRALSAAVLIPAVLADVWAGGIWFHLFVALIGILMAQEWVNIVHKDNPLQFALHAAGAMCGALLPLDIGLAGGLAAIAVLTVLSVVAARREEPAGPVWRYLGVPYVSLPPIALVVLRDDPAYGVAAIVLVMLMVWAADTLAYFAGRIIGGPKLAPRISPKKTWAGMGGAMAGSAIAALGVGLALGVPGLWMLLVVAALLAVVEQGGDLFKSAMKRRYGVKDSGRLIPGHGGVIDRVDGLVAVATAAALIGAMRAGIEHAGAGILVW</sequence>
<comment type="catalytic activity">
    <reaction evidence="1 18">
        <text>a 1,2-diacyl-sn-glycero-3-phosphate + CTP + H(+) = a CDP-1,2-diacyl-sn-glycerol + diphosphate</text>
        <dbReference type="Rhea" id="RHEA:16229"/>
        <dbReference type="ChEBI" id="CHEBI:15378"/>
        <dbReference type="ChEBI" id="CHEBI:33019"/>
        <dbReference type="ChEBI" id="CHEBI:37563"/>
        <dbReference type="ChEBI" id="CHEBI:58332"/>
        <dbReference type="ChEBI" id="CHEBI:58608"/>
        <dbReference type="EC" id="2.7.7.41"/>
    </reaction>
</comment>
<dbReference type="AlphaFoldDB" id="A0A2W2BG92"/>
<dbReference type="GO" id="GO:0016024">
    <property type="term" value="P:CDP-diacylglycerol biosynthetic process"/>
    <property type="evidence" value="ECO:0007669"/>
    <property type="project" value="UniProtKB-UniPathway"/>
</dbReference>
<keyword evidence="21" id="KW-1185">Reference proteome</keyword>
<evidence type="ECO:0000256" key="5">
    <source>
        <dbReference type="ARBA" id="ARBA00010185"/>
    </source>
</evidence>
<reference evidence="21" key="1">
    <citation type="submission" date="2018-06" db="EMBL/GenBank/DDBJ databases">
        <title>Aestuariibacter litoralis strain KCTC 52945T.</title>
        <authorList>
            <person name="Li X."/>
            <person name="Salam N."/>
            <person name="Li J.-L."/>
            <person name="Chen Y.-M."/>
            <person name="Yang Z.-W."/>
            <person name="Zhang L.-Y."/>
            <person name="Han M.-X."/>
            <person name="Xiao M."/>
            <person name="Li W.-J."/>
        </authorList>
    </citation>
    <scope>NUCLEOTIDE SEQUENCE [LARGE SCALE GENOMIC DNA]</scope>
    <source>
        <strain evidence="21">KCTC 52945</strain>
    </source>
</reference>
<keyword evidence="11 18" id="KW-0812">Transmembrane</keyword>
<dbReference type="GO" id="GO:0004605">
    <property type="term" value="F:phosphatidate cytidylyltransferase activity"/>
    <property type="evidence" value="ECO:0007669"/>
    <property type="project" value="UniProtKB-EC"/>
</dbReference>
<evidence type="ECO:0000256" key="8">
    <source>
        <dbReference type="ARBA" id="ARBA00022475"/>
    </source>
</evidence>
<keyword evidence="17" id="KW-1208">Phospholipid metabolism</keyword>
<dbReference type="UniPathway" id="UPA00557">
    <property type="reaction ID" value="UER00614"/>
</dbReference>
<feature type="transmembrane region" description="Helical" evidence="19">
    <location>
        <begin position="138"/>
        <end position="159"/>
    </location>
</feature>
<comment type="similarity">
    <text evidence="5 18">Belongs to the CDS family.</text>
</comment>
<dbReference type="EC" id="2.7.7.41" evidence="6 18"/>
<dbReference type="Pfam" id="PF01148">
    <property type="entry name" value="CTP_transf_1"/>
    <property type="match status" value="1"/>
</dbReference>
<dbReference type="PANTHER" id="PTHR46382">
    <property type="entry name" value="PHOSPHATIDATE CYTIDYLYLTRANSFERASE"/>
    <property type="match status" value="1"/>
</dbReference>
<dbReference type="PROSITE" id="PS01315">
    <property type="entry name" value="CDS"/>
    <property type="match status" value="1"/>
</dbReference>
<evidence type="ECO:0000256" key="6">
    <source>
        <dbReference type="ARBA" id="ARBA00012487"/>
    </source>
</evidence>
<evidence type="ECO:0000256" key="4">
    <source>
        <dbReference type="ARBA" id="ARBA00005189"/>
    </source>
</evidence>
<comment type="caution">
    <text evidence="20">The sequence shown here is derived from an EMBL/GenBank/DDBJ whole genome shotgun (WGS) entry which is preliminary data.</text>
</comment>
<keyword evidence="14" id="KW-0443">Lipid metabolism</keyword>
<evidence type="ECO:0000256" key="1">
    <source>
        <dbReference type="ARBA" id="ARBA00001698"/>
    </source>
</evidence>
<evidence type="ECO:0000256" key="13">
    <source>
        <dbReference type="ARBA" id="ARBA00022989"/>
    </source>
</evidence>
<comment type="pathway">
    <text evidence="3 18">Phospholipid metabolism; CDP-diacylglycerol biosynthesis; CDP-diacylglycerol from sn-glycerol 3-phosphate: step 3/3.</text>
</comment>
<feature type="transmembrane region" description="Helical" evidence="19">
    <location>
        <begin position="206"/>
        <end position="225"/>
    </location>
</feature>
<keyword evidence="13 19" id="KW-1133">Transmembrane helix</keyword>
<dbReference type="Proteomes" id="UP000248795">
    <property type="component" value="Unassembled WGS sequence"/>
</dbReference>
<name>A0A2W2BG92_9HYPH</name>
<dbReference type="GO" id="GO:0005886">
    <property type="term" value="C:plasma membrane"/>
    <property type="evidence" value="ECO:0007669"/>
    <property type="project" value="UniProtKB-SubCell"/>
</dbReference>
<evidence type="ECO:0000256" key="2">
    <source>
        <dbReference type="ARBA" id="ARBA00004651"/>
    </source>
</evidence>
<dbReference type="PANTHER" id="PTHR46382:SF1">
    <property type="entry name" value="PHOSPHATIDATE CYTIDYLYLTRANSFERASE"/>
    <property type="match status" value="1"/>
</dbReference>
<gene>
    <name evidence="20" type="ORF">DK847_19235</name>
</gene>
<evidence type="ECO:0000256" key="15">
    <source>
        <dbReference type="ARBA" id="ARBA00023136"/>
    </source>
</evidence>
<evidence type="ECO:0000256" key="17">
    <source>
        <dbReference type="ARBA" id="ARBA00023264"/>
    </source>
</evidence>